<name>A0A7W9ZSG6_RHILE</name>
<gene>
    <name evidence="1" type="ORF">GGE66_001647</name>
</gene>
<comment type="caution">
    <text evidence="1">The sequence shown here is derived from an EMBL/GenBank/DDBJ whole genome shotgun (WGS) entry which is preliminary data.</text>
</comment>
<evidence type="ECO:0000313" key="2">
    <source>
        <dbReference type="Proteomes" id="UP000517187"/>
    </source>
</evidence>
<dbReference type="Pfam" id="PF12686">
    <property type="entry name" value="DUF3800"/>
    <property type="match status" value="1"/>
</dbReference>
<dbReference type="InterPro" id="IPR024524">
    <property type="entry name" value="DUF3800"/>
</dbReference>
<evidence type="ECO:0000313" key="1">
    <source>
        <dbReference type="EMBL" id="MBB6220689.1"/>
    </source>
</evidence>
<accession>A0A7W9ZSG6</accession>
<reference evidence="1 2" key="1">
    <citation type="submission" date="2020-08" db="EMBL/GenBank/DDBJ databases">
        <title>Genomic Encyclopedia of Type Strains, Phase IV (KMG-V): Genome sequencing to study the core and pangenomes of soil and plant-associated prokaryotes.</title>
        <authorList>
            <person name="Whitman W."/>
        </authorList>
    </citation>
    <scope>NUCLEOTIDE SEQUENCE [LARGE SCALE GENOMIC DNA]</scope>
    <source>
        <strain evidence="1 2">SEMIA 4011</strain>
    </source>
</reference>
<proteinExistence type="predicted"/>
<dbReference type="EMBL" id="JACIIJ010000003">
    <property type="protein sequence ID" value="MBB6220689.1"/>
    <property type="molecule type" value="Genomic_DNA"/>
</dbReference>
<dbReference type="AlphaFoldDB" id="A0A7W9ZSG6"/>
<protein>
    <recommendedName>
        <fullName evidence="3">DUF3800 domain-containing protein</fullName>
    </recommendedName>
</protein>
<evidence type="ECO:0008006" key="3">
    <source>
        <dbReference type="Google" id="ProtNLM"/>
    </source>
</evidence>
<dbReference type="RefSeq" id="WP_184693423.1">
    <property type="nucleotide sequence ID" value="NZ_JACIIJ010000003.1"/>
</dbReference>
<dbReference type="Proteomes" id="UP000517187">
    <property type="component" value="Unassembled WGS sequence"/>
</dbReference>
<organism evidence="1 2">
    <name type="scientific">Rhizobium leguminosarum</name>
    <dbReference type="NCBI Taxonomy" id="384"/>
    <lineage>
        <taxon>Bacteria</taxon>
        <taxon>Pseudomonadati</taxon>
        <taxon>Pseudomonadota</taxon>
        <taxon>Alphaproteobacteria</taxon>
        <taxon>Hyphomicrobiales</taxon>
        <taxon>Rhizobiaceae</taxon>
        <taxon>Rhizobium/Agrobacterium group</taxon>
        <taxon>Rhizobium</taxon>
    </lineage>
</organism>
<sequence>MFVTYFDEVKAMPQNGQNHYIVAGLVVPADMIGQLETAVTDLSEKYFNTRELITGSEFHASHCYFGKSHFKGKPVAERVEMLAELLKIISNAERVKRVYAAIDTDKLWGGNAPEVAFQHFVERAEMAIPSDAAALLIGDLDDQQAHNMVREFQRYRQHGTPTRWGINIKSLVDSVHFCRSHHSRLLQLADVYAFHVAGNFSTRTGYIAEKFAETKKDINLFPHRYKEWPK</sequence>